<feature type="binding site" evidence="11">
    <location>
        <position position="90"/>
    </location>
    <ligand>
        <name>S-adenosyl-L-methionine</name>
        <dbReference type="ChEBI" id="CHEBI:59789"/>
    </ligand>
</feature>
<dbReference type="PANTHER" id="PTHR10920:SF18">
    <property type="entry name" value="RRNA METHYLTRANSFERASE 2, MITOCHONDRIAL"/>
    <property type="match status" value="1"/>
</dbReference>
<feature type="binding site" evidence="11">
    <location>
        <position position="112"/>
    </location>
    <ligand>
        <name>S-adenosyl-L-methionine</name>
        <dbReference type="ChEBI" id="CHEBI:59789"/>
    </ligand>
</feature>
<accession>A0A2H0KRL2</accession>
<feature type="domain" description="Ribosomal RNA methyltransferase FtsJ" evidence="13">
    <location>
        <begin position="21"/>
        <end position="194"/>
    </location>
</feature>
<evidence type="ECO:0000259" key="13">
    <source>
        <dbReference type="Pfam" id="PF01728"/>
    </source>
</evidence>
<dbReference type="InterPro" id="IPR015507">
    <property type="entry name" value="rRNA-MeTfrase_E"/>
</dbReference>
<dbReference type="InterPro" id="IPR002877">
    <property type="entry name" value="RNA_MeTrfase_FtsJ_dom"/>
</dbReference>
<evidence type="ECO:0000256" key="6">
    <source>
        <dbReference type="ARBA" id="ARBA00038861"/>
    </source>
</evidence>
<evidence type="ECO:0000256" key="10">
    <source>
        <dbReference type="ARBA" id="ARBA00048970"/>
    </source>
</evidence>
<protein>
    <recommendedName>
        <fullName evidence="7 11">Ribosomal RNA large subunit methyltransferase E</fullName>
        <ecNumber evidence="6 11">2.1.1.166</ecNumber>
    </recommendedName>
    <alternativeName>
        <fullName evidence="9 11">23S rRNA Um2552 methyltransferase</fullName>
    </alternativeName>
    <alternativeName>
        <fullName evidence="8 11">rRNA (uridine-2'-O-)-methyltransferase</fullName>
    </alternativeName>
</protein>
<evidence type="ECO:0000256" key="4">
    <source>
        <dbReference type="ARBA" id="ARBA00022691"/>
    </source>
</evidence>
<comment type="subcellular location">
    <subcellularLocation>
        <location evidence="11">Cytoplasm</location>
    </subcellularLocation>
</comment>
<evidence type="ECO:0000256" key="3">
    <source>
        <dbReference type="ARBA" id="ARBA00022679"/>
    </source>
</evidence>
<feature type="binding site" evidence="11">
    <location>
        <position position="72"/>
    </location>
    <ligand>
        <name>S-adenosyl-L-methionine</name>
        <dbReference type="ChEBI" id="CHEBI:59789"/>
    </ligand>
</feature>
<dbReference type="GO" id="GO:0008650">
    <property type="term" value="F:rRNA (uridine-2'-O-)-methyltransferase activity"/>
    <property type="evidence" value="ECO:0007669"/>
    <property type="project" value="UniProtKB-UniRule"/>
</dbReference>
<gene>
    <name evidence="11" type="primary">rlmE</name>
    <name evidence="11" type="synonym">ftsJ</name>
    <name evidence="11" type="synonym">rrmJ</name>
    <name evidence="14" type="ORF">COV85_00175</name>
</gene>
<organism evidence="14 15">
    <name type="scientific">Candidatus Portnoybacteria bacterium CG11_big_fil_rev_8_21_14_0_20_44_10</name>
    <dbReference type="NCBI Taxonomy" id="1974818"/>
    <lineage>
        <taxon>Bacteria</taxon>
        <taxon>Candidatus Portnoyibacteriota</taxon>
    </lineage>
</organism>
<keyword evidence="2 11" id="KW-0489">Methyltransferase</keyword>
<evidence type="ECO:0000256" key="7">
    <source>
        <dbReference type="ARBA" id="ARBA00041129"/>
    </source>
</evidence>
<dbReference type="Proteomes" id="UP000231550">
    <property type="component" value="Unassembled WGS sequence"/>
</dbReference>
<feature type="binding site" evidence="11">
    <location>
        <position position="52"/>
    </location>
    <ligand>
        <name>S-adenosyl-L-methionine</name>
        <dbReference type="ChEBI" id="CHEBI:59789"/>
    </ligand>
</feature>
<reference evidence="14 15" key="1">
    <citation type="submission" date="2017-09" db="EMBL/GenBank/DDBJ databases">
        <title>Depth-based differentiation of microbial function through sediment-hosted aquifers and enrichment of novel symbionts in the deep terrestrial subsurface.</title>
        <authorList>
            <person name="Probst A.J."/>
            <person name="Ladd B."/>
            <person name="Jarett J.K."/>
            <person name="Geller-Mcgrath D.E."/>
            <person name="Sieber C.M."/>
            <person name="Emerson J.B."/>
            <person name="Anantharaman K."/>
            <person name="Thomas B.C."/>
            <person name="Malmstrom R."/>
            <person name="Stieglmeier M."/>
            <person name="Klingl A."/>
            <person name="Woyke T."/>
            <person name="Ryan C.M."/>
            <person name="Banfield J.F."/>
        </authorList>
    </citation>
    <scope>NUCLEOTIDE SEQUENCE [LARGE SCALE GENOMIC DNA]</scope>
    <source>
        <strain evidence="14">CG11_big_fil_rev_8_21_14_0_20_44_10</strain>
    </source>
</reference>
<evidence type="ECO:0000256" key="8">
    <source>
        <dbReference type="ARBA" id="ARBA00041995"/>
    </source>
</evidence>
<comment type="function">
    <text evidence="5 11">Specifically methylates the uridine in position 2552 of 23S rRNA at the 2'-O position of the ribose in the fully assembled 50S ribosomal subunit.</text>
</comment>
<evidence type="ECO:0000256" key="1">
    <source>
        <dbReference type="ARBA" id="ARBA00022552"/>
    </source>
</evidence>
<proteinExistence type="inferred from homology"/>
<evidence type="ECO:0000256" key="12">
    <source>
        <dbReference type="PIRSR" id="PIRSR005461-1"/>
    </source>
</evidence>
<dbReference type="Gene3D" id="3.40.50.150">
    <property type="entry name" value="Vaccinia Virus protein VP39"/>
    <property type="match status" value="1"/>
</dbReference>
<keyword evidence="4 11" id="KW-0949">S-adenosyl-L-methionine</keyword>
<dbReference type="PANTHER" id="PTHR10920">
    <property type="entry name" value="RIBOSOMAL RNA METHYLTRANSFERASE"/>
    <property type="match status" value="1"/>
</dbReference>
<evidence type="ECO:0000313" key="15">
    <source>
        <dbReference type="Proteomes" id="UP000231550"/>
    </source>
</evidence>
<comment type="catalytic activity">
    <reaction evidence="10 11">
        <text>uridine(2552) in 23S rRNA + S-adenosyl-L-methionine = 2'-O-methyluridine(2552) in 23S rRNA + S-adenosyl-L-homocysteine + H(+)</text>
        <dbReference type="Rhea" id="RHEA:42720"/>
        <dbReference type="Rhea" id="RHEA-COMP:10202"/>
        <dbReference type="Rhea" id="RHEA-COMP:10203"/>
        <dbReference type="ChEBI" id="CHEBI:15378"/>
        <dbReference type="ChEBI" id="CHEBI:57856"/>
        <dbReference type="ChEBI" id="CHEBI:59789"/>
        <dbReference type="ChEBI" id="CHEBI:65315"/>
        <dbReference type="ChEBI" id="CHEBI:74478"/>
        <dbReference type="EC" id="2.1.1.166"/>
    </reaction>
</comment>
<dbReference type="HAMAP" id="MF_01547">
    <property type="entry name" value="RNA_methyltr_E"/>
    <property type="match status" value="1"/>
</dbReference>
<keyword evidence="11" id="KW-0963">Cytoplasm</keyword>
<evidence type="ECO:0000256" key="9">
    <source>
        <dbReference type="ARBA" id="ARBA00042745"/>
    </source>
</evidence>
<dbReference type="AlphaFoldDB" id="A0A2H0KRL2"/>
<dbReference type="SUPFAM" id="SSF53335">
    <property type="entry name" value="S-adenosyl-L-methionine-dependent methyltransferases"/>
    <property type="match status" value="1"/>
</dbReference>
<dbReference type="EMBL" id="PCVN01000003">
    <property type="protein sequence ID" value="PIQ74788.1"/>
    <property type="molecule type" value="Genomic_DNA"/>
</dbReference>
<name>A0A2H0KRL2_9BACT</name>
<dbReference type="PIRSF" id="PIRSF005461">
    <property type="entry name" value="23S_rRNA_mtase"/>
    <property type="match status" value="1"/>
</dbReference>
<dbReference type="EC" id="2.1.1.166" evidence="6 11"/>
<keyword evidence="1 11" id="KW-0698">rRNA processing</keyword>
<feature type="active site" description="Proton acceptor" evidence="11 12">
    <location>
        <position position="152"/>
    </location>
</feature>
<comment type="caution">
    <text evidence="14">The sequence shown here is derived from an EMBL/GenBank/DDBJ whole genome shotgun (WGS) entry which is preliminary data.</text>
</comment>
<sequence>MYRKNKKNEYYSRRARAEGFPARSVYKLKEIDEKYKIFRWGDRVLDLGCAPGSWMMYAVQKVGDEGRVVGVDLGDLKISLAANMRFVKNDITKLRFDDFLEFNKNFDVVISDLAPKTTGVETADVVNSVMLANEALTLARLALRPGGNFVCKVFECELAENFCKEVEESFRFVKRFRPKAVSKGSREFFIVALDRKSPNNG</sequence>
<dbReference type="InterPro" id="IPR050082">
    <property type="entry name" value="RNA_methyltr_RlmE"/>
</dbReference>
<evidence type="ECO:0000256" key="2">
    <source>
        <dbReference type="ARBA" id="ARBA00022603"/>
    </source>
</evidence>
<comment type="similarity">
    <text evidence="11">Belongs to the class I-like SAM-binding methyltransferase superfamily. RNA methyltransferase RlmE family.</text>
</comment>
<evidence type="ECO:0000313" key="14">
    <source>
        <dbReference type="EMBL" id="PIQ74788.1"/>
    </source>
</evidence>
<dbReference type="GO" id="GO:0005737">
    <property type="term" value="C:cytoplasm"/>
    <property type="evidence" value="ECO:0007669"/>
    <property type="project" value="UniProtKB-SubCell"/>
</dbReference>
<keyword evidence="3 11" id="KW-0808">Transferase</keyword>
<evidence type="ECO:0000256" key="5">
    <source>
        <dbReference type="ARBA" id="ARBA00037569"/>
    </source>
</evidence>
<feature type="binding site" evidence="11">
    <location>
        <position position="54"/>
    </location>
    <ligand>
        <name>S-adenosyl-L-methionine</name>
        <dbReference type="ChEBI" id="CHEBI:59789"/>
    </ligand>
</feature>
<dbReference type="Pfam" id="PF01728">
    <property type="entry name" value="FtsJ"/>
    <property type="match status" value="1"/>
</dbReference>
<evidence type="ECO:0000256" key="11">
    <source>
        <dbReference type="HAMAP-Rule" id="MF_01547"/>
    </source>
</evidence>
<dbReference type="InterPro" id="IPR029063">
    <property type="entry name" value="SAM-dependent_MTases_sf"/>
</dbReference>